<dbReference type="STRING" id="94827.A0A099Z5H3"/>
<evidence type="ECO:0000313" key="2">
    <source>
        <dbReference type="Proteomes" id="UP000053641"/>
    </source>
</evidence>
<keyword evidence="2" id="KW-1185">Reference proteome</keyword>
<reference evidence="1 2" key="1">
    <citation type="submission" date="2014-06" db="EMBL/GenBank/DDBJ databases">
        <title>Genome evolution of avian class.</title>
        <authorList>
            <person name="Zhang G."/>
            <person name="Li C."/>
        </authorList>
    </citation>
    <scope>NUCLEOTIDE SEQUENCE [LARGE SCALE GENOMIC DNA]</scope>
    <source>
        <strain evidence="1">BGI_N309</strain>
    </source>
</reference>
<dbReference type="AlphaFoldDB" id="A0A099Z5H3"/>
<evidence type="ECO:0000313" key="1">
    <source>
        <dbReference type="EMBL" id="KGL76353.1"/>
    </source>
</evidence>
<sequence length="51" mass="6189">NRCKLKHRKFNLHMRKSFFTVRVTEHWKRLPRGVVESPSLEIFKTHLDATL</sequence>
<organism evidence="1 2">
    <name type="scientific">Tinamus guttatus</name>
    <name type="common">White-throated tinamou</name>
    <dbReference type="NCBI Taxonomy" id="94827"/>
    <lineage>
        <taxon>Eukaryota</taxon>
        <taxon>Metazoa</taxon>
        <taxon>Chordata</taxon>
        <taxon>Craniata</taxon>
        <taxon>Vertebrata</taxon>
        <taxon>Euteleostomi</taxon>
        <taxon>Archelosauria</taxon>
        <taxon>Archosauria</taxon>
        <taxon>Dinosauria</taxon>
        <taxon>Saurischia</taxon>
        <taxon>Theropoda</taxon>
        <taxon>Coelurosauria</taxon>
        <taxon>Aves</taxon>
        <taxon>Palaeognathae</taxon>
        <taxon>Tinamiformes</taxon>
        <taxon>Tinamidae</taxon>
        <taxon>Tinamus</taxon>
    </lineage>
</organism>
<feature type="non-terminal residue" evidence="1">
    <location>
        <position position="1"/>
    </location>
</feature>
<gene>
    <name evidence="1" type="ORF">N309_02283</name>
</gene>
<dbReference type="EMBL" id="KL889001">
    <property type="protein sequence ID" value="KGL76353.1"/>
    <property type="molecule type" value="Genomic_DNA"/>
</dbReference>
<dbReference type="Proteomes" id="UP000053641">
    <property type="component" value="Unassembled WGS sequence"/>
</dbReference>
<name>A0A099Z5H3_TINGU</name>
<feature type="non-terminal residue" evidence="1">
    <location>
        <position position="51"/>
    </location>
</feature>
<protein>
    <submittedName>
        <fullName evidence="1">Uncharacterized protein</fullName>
    </submittedName>
</protein>
<proteinExistence type="predicted"/>
<accession>A0A099Z5H3</accession>